<dbReference type="PANTHER" id="PTHR21090">
    <property type="entry name" value="AROM/DEHYDROQUINATE SYNTHASE"/>
    <property type="match status" value="1"/>
</dbReference>
<dbReference type="InterPro" id="IPR001986">
    <property type="entry name" value="Enolpyruvate_Tfrase_dom"/>
</dbReference>
<dbReference type="InterPro" id="IPR036968">
    <property type="entry name" value="Enolpyruvate_Tfrase_sf"/>
</dbReference>
<dbReference type="GO" id="GO:0003866">
    <property type="term" value="F:3-phosphoshikimate 1-carboxyvinyltransferase activity"/>
    <property type="evidence" value="ECO:0007669"/>
    <property type="project" value="UniProtKB-EC"/>
</dbReference>
<dbReference type="InterPro" id="IPR013792">
    <property type="entry name" value="RNA3'P_cycl/enolpyr_Trfase_a/b"/>
</dbReference>
<evidence type="ECO:0000256" key="8">
    <source>
        <dbReference type="NCBIfam" id="TIGR01356"/>
    </source>
</evidence>
<evidence type="ECO:0000256" key="6">
    <source>
        <dbReference type="ARBA" id="ARBA00023141"/>
    </source>
</evidence>
<evidence type="ECO:0000313" key="11">
    <source>
        <dbReference type="Proteomes" id="UP000749311"/>
    </source>
</evidence>
<dbReference type="PROSITE" id="PS00885">
    <property type="entry name" value="EPSP_SYNTHASE_2"/>
    <property type="match status" value="1"/>
</dbReference>
<evidence type="ECO:0000256" key="4">
    <source>
        <dbReference type="ARBA" id="ARBA00022605"/>
    </source>
</evidence>
<name>A0ABX0SDC3_9ACTN</name>
<dbReference type="NCBIfam" id="TIGR01356">
    <property type="entry name" value="aroA"/>
    <property type="match status" value="1"/>
</dbReference>
<evidence type="ECO:0000256" key="2">
    <source>
        <dbReference type="ARBA" id="ARBA00009948"/>
    </source>
</evidence>
<comment type="caution">
    <text evidence="10">The sequence shown here is derived from an EMBL/GenBank/DDBJ whole genome shotgun (WGS) entry which is preliminary data.</text>
</comment>
<evidence type="ECO:0000256" key="3">
    <source>
        <dbReference type="ARBA" id="ARBA00012450"/>
    </source>
</evidence>
<keyword evidence="5 10" id="KW-0808">Transferase</keyword>
<proteinExistence type="inferred from homology"/>
<keyword evidence="6" id="KW-0057">Aromatic amino acid biosynthesis</keyword>
<evidence type="ECO:0000259" key="9">
    <source>
        <dbReference type="Pfam" id="PF00275"/>
    </source>
</evidence>
<evidence type="ECO:0000256" key="5">
    <source>
        <dbReference type="ARBA" id="ARBA00022679"/>
    </source>
</evidence>
<dbReference type="Proteomes" id="UP000749311">
    <property type="component" value="Unassembled WGS sequence"/>
</dbReference>
<comment type="similarity">
    <text evidence="2">Belongs to the EPSP synthase family.</text>
</comment>
<feature type="domain" description="Enolpyruvate transferase" evidence="9">
    <location>
        <begin position="1"/>
        <end position="371"/>
    </location>
</feature>
<evidence type="ECO:0000313" key="10">
    <source>
        <dbReference type="EMBL" id="NIH56404.1"/>
    </source>
</evidence>
<organism evidence="10 11">
    <name type="scientific">Brooklawnia cerclae</name>
    <dbReference type="NCBI Taxonomy" id="349934"/>
    <lineage>
        <taxon>Bacteria</taxon>
        <taxon>Bacillati</taxon>
        <taxon>Actinomycetota</taxon>
        <taxon>Actinomycetes</taxon>
        <taxon>Propionibacteriales</taxon>
        <taxon>Propionibacteriaceae</taxon>
        <taxon>Brooklawnia</taxon>
    </lineage>
</organism>
<evidence type="ECO:0000256" key="1">
    <source>
        <dbReference type="ARBA" id="ARBA00004811"/>
    </source>
</evidence>
<accession>A0ABX0SDC3</accession>
<dbReference type="Gene3D" id="3.65.10.10">
    <property type="entry name" value="Enolpyruvate transferase domain"/>
    <property type="match status" value="2"/>
</dbReference>
<keyword evidence="11" id="KW-1185">Reference proteome</keyword>
<dbReference type="EMBL" id="JAAMOZ010000001">
    <property type="protein sequence ID" value="NIH56404.1"/>
    <property type="molecule type" value="Genomic_DNA"/>
</dbReference>
<reference evidence="10 11" key="1">
    <citation type="submission" date="2020-02" db="EMBL/GenBank/DDBJ databases">
        <title>Sequencing the genomes of 1000 actinobacteria strains.</title>
        <authorList>
            <person name="Klenk H.-P."/>
        </authorList>
    </citation>
    <scope>NUCLEOTIDE SEQUENCE [LARGE SCALE GENOMIC DNA]</scope>
    <source>
        <strain evidence="10 11">DSM 19609</strain>
    </source>
</reference>
<comment type="pathway">
    <text evidence="1">Metabolic intermediate biosynthesis; chorismate biosynthesis; chorismate from D-erythrose 4-phosphate and phosphoenolpyruvate: step 6/7.</text>
</comment>
<dbReference type="CDD" id="cd01556">
    <property type="entry name" value="EPSP_synthase"/>
    <property type="match status" value="1"/>
</dbReference>
<keyword evidence="4" id="KW-0028">Amino-acid biosynthesis</keyword>
<dbReference type="SUPFAM" id="SSF55205">
    <property type="entry name" value="EPT/RTPC-like"/>
    <property type="match status" value="1"/>
</dbReference>
<dbReference type="InterPro" id="IPR006264">
    <property type="entry name" value="EPSP_synthase"/>
</dbReference>
<dbReference type="Pfam" id="PF00275">
    <property type="entry name" value="EPSP_synthase"/>
    <property type="match status" value="1"/>
</dbReference>
<dbReference type="PIRSF" id="PIRSF000505">
    <property type="entry name" value="EPSPS"/>
    <property type="match status" value="1"/>
</dbReference>
<evidence type="ECO:0000256" key="7">
    <source>
        <dbReference type="ARBA" id="ARBA00044633"/>
    </source>
</evidence>
<dbReference type="PROSITE" id="PS00104">
    <property type="entry name" value="EPSP_SYNTHASE_1"/>
    <property type="match status" value="1"/>
</dbReference>
<sequence length="385" mass="39962">MIDALCALGAQISDEPSESDGSPILVVRPPDAFQAVPSGIDCGLAGTVMRFVPPIAALAPGTTRFFGDERAGERPMAPLLDGLRQLGAEADADSLPFTLTAPHRLRGPEVAIDSSASSQFVSALLLAAPRLPHGIVLHHTGSTVPSAPHIAMTVAMLRARGVEVDDSRPGVWRVSPGVIAARDQRIEPDLTNASVFLAAGVVSGGRVTVPGWPSLTTQPGDHIRHVLDALGARYELVGDLLTAHAAGPLHGADLDLHAASELTPVVAALAVFAEGTTVIRGVGHIRGHETDRIAAIARELASLGVHVDELDDGLRIEGAGFEGTGLRPTRPLRAYADHRLAHLAAIVGLKVPGVVLDDIAAVGKTMPDFTTRWDAMLAAGAGTRA</sequence>
<gene>
    <name evidence="10" type="ORF">FB473_001049</name>
</gene>
<comment type="catalytic activity">
    <reaction evidence="7">
        <text>3-phosphoshikimate + phosphoenolpyruvate = 5-O-(1-carboxyvinyl)-3-phosphoshikimate + phosphate</text>
        <dbReference type="Rhea" id="RHEA:21256"/>
        <dbReference type="ChEBI" id="CHEBI:43474"/>
        <dbReference type="ChEBI" id="CHEBI:57701"/>
        <dbReference type="ChEBI" id="CHEBI:58702"/>
        <dbReference type="ChEBI" id="CHEBI:145989"/>
        <dbReference type="EC" id="2.5.1.19"/>
    </reaction>
    <physiologicalReaction direction="left-to-right" evidence="7">
        <dbReference type="Rhea" id="RHEA:21257"/>
    </physiologicalReaction>
</comment>
<dbReference type="InterPro" id="IPR023193">
    <property type="entry name" value="EPSP_synthase_CS"/>
</dbReference>
<protein>
    <recommendedName>
        <fullName evidence="3 8">3-phosphoshikimate 1-carboxyvinyltransferase</fullName>
        <ecNumber evidence="3 8">2.5.1.19</ecNumber>
    </recommendedName>
</protein>
<dbReference type="PANTHER" id="PTHR21090:SF5">
    <property type="entry name" value="PENTAFUNCTIONAL AROM POLYPEPTIDE"/>
    <property type="match status" value="1"/>
</dbReference>
<dbReference type="EC" id="2.5.1.19" evidence="3 8"/>